<dbReference type="SUPFAM" id="SSF75005">
    <property type="entry name" value="Arabinanase/levansucrase/invertase"/>
    <property type="match status" value="1"/>
</dbReference>
<organism evidence="7 8">
    <name type="scientific">Exserohilum turcicum (strain 28A)</name>
    <name type="common">Northern leaf blight fungus</name>
    <name type="synonym">Setosphaeria turcica</name>
    <dbReference type="NCBI Taxonomy" id="671987"/>
    <lineage>
        <taxon>Eukaryota</taxon>
        <taxon>Fungi</taxon>
        <taxon>Dikarya</taxon>
        <taxon>Ascomycota</taxon>
        <taxon>Pezizomycotina</taxon>
        <taxon>Dothideomycetes</taxon>
        <taxon>Pleosporomycetidae</taxon>
        <taxon>Pleosporales</taxon>
        <taxon>Pleosporineae</taxon>
        <taxon>Pleosporaceae</taxon>
        <taxon>Exserohilum</taxon>
    </lineage>
</organism>
<dbReference type="PANTHER" id="PTHR43772">
    <property type="entry name" value="ENDO-1,4-BETA-XYLANASE"/>
    <property type="match status" value="1"/>
</dbReference>
<keyword evidence="4 6" id="KW-0326">Glycosidase</keyword>
<evidence type="ECO:0000256" key="1">
    <source>
        <dbReference type="ARBA" id="ARBA00009865"/>
    </source>
</evidence>
<dbReference type="AlphaFoldDB" id="R0JXX5"/>
<dbReference type="GO" id="GO:0004553">
    <property type="term" value="F:hydrolase activity, hydrolyzing O-glycosyl compounds"/>
    <property type="evidence" value="ECO:0007669"/>
    <property type="project" value="InterPro"/>
</dbReference>
<dbReference type="RefSeq" id="XP_008030588.1">
    <property type="nucleotide sequence ID" value="XM_008032397.1"/>
</dbReference>
<protein>
    <submittedName>
        <fullName evidence="7">Glycoside hydrolase family 43 protein</fullName>
    </submittedName>
</protein>
<name>R0JXX5_EXST2</name>
<dbReference type="InterPro" id="IPR023296">
    <property type="entry name" value="Glyco_hydro_beta-prop_sf"/>
</dbReference>
<sequence>MSLQAYDPPVINAFHQCDPAAHVWKHDPNIVYVYGSHDWNSTRQPPVQYDMKDYYVLTQTDYTKPAVVGPKLLDLTDIPWASQQLWAPDAAYSEATNMYYLFFPAKDKEGVFRIGVATSDKPDGKFKAEPNPIAGTYSIDPTILEDNGNYYMVFGGLWGGQLQAWNNNVLNESLFGNNAPTSGPALGPRFAKLSANLTALAAPPKELVIYDQDGKVMQADSPRRYFEAPSLNKVGGLYVLQYSTGTSHTIEIAVGHKPDGPFYWKNTLLQPVKGWTTHESIVNFKGDWLLYYADSSLSGRDDLRNTKVRKLLFQNGTFELAQPQPVVTQ</sequence>
<dbReference type="eggNOG" id="ENOG502QTYK">
    <property type="taxonomic scope" value="Eukaryota"/>
</dbReference>
<evidence type="ECO:0000256" key="6">
    <source>
        <dbReference type="RuleBase" id="RU361187"/>
    </source>
</evidence>
<gene>
    <name evidence="7" type="ORF">SETTUDRAFT_98119</name>
</gene>
<dbReference type="Pfam" id="PF04616">
    <property type="entry name" value="Glyco_hydro_43"/>
    <property type="match status" value="1"/>
</dbReference>
<dbReference type="InterPro" id="IPR052176">
    <property type="entry name" value="Glycosyl_Hydrlase_43_Enz"/>
</dbReference>
<proteinExistence type="inferred from homology"/>
<dbReference type="STRING" id="671987.R0JXX5"/>
<dbReference type="GO" id="GO:0005975">
    <property type="term" value="P:carbohydrate metabolic process"/>
    <property type="evidence" value="ECO:0007669"/>
    <property type="project" value="InterPro"/>
</dbReference>
<dbReference type="Proteomes" id="UP000016935">
    <property type="component" value="Unassembled WGS sequence"/>
</dbReference>
<feature type="site" description="Important for catalytic activity, responsible for pKa modulation of the active site Glu and correct orientation of both the proton donor and substrate" evidence="5">
    <location>
        <position position="140"/>
    </location>
</feature>
<keyword evidence="2 6" id="KW-0378">Hydrolase</keyword>
<dbReference type="HOGENOM" id="CLU_009397_4_1_1"/>
<evidence type="ECO:0000256" key="2">
    <source>
        <dbReference type="ARBA" id="ARBA00022801"/>
    </source>
</evidence>
<dbReference type="EMBL" id="KB908855">
    <property type="protein sequence ID" value="EOA82349.1"/>
    <property type="molecule type" value="Genomic_DNA"/>
</dbReference>
<evidence type="ECO:0000256" key="5">
    <source>
        <dbReference type="PIRSR" id="PIRSR606710-2"/>
    </source>
</evidence>
<reference evidence="7 8" key="2">
    <citation type="journal article" date="2013" name="PLoS Genet.">
        <title>Comparative genome structure, secondary metabolite, and effector coding capacity across Cochliobolus pathogens.</title>
        <authorList>
            <person name="Condon B.J."/>
            <person name="Leng Y."/>
            <person name="Wu D."/>
            <person name="Bushley K.E."/>
            <person name="Ohm R.A."/>
            <person name="Otillar R."/>
            <person name="Martin J."/>
            <person name="Schackwitz W."/>
            <person name="Grimwood J."/>
            <person name="MohdZainudin N."/>
            <person name="Xue C."/>
            <person name="Wang R."/>
            <person name="Manning V.A."/>
            <person name="Dhillon B."/>
            <person name="Tu Z.J."/>
            <person name="Steffenson B.J."/>
            <person name="Salamov A."/>
            <person name="Sun H."/>
            <person name="Lowry S."/>
            <person name="LaButti K."/>
            <person name="Han J."/>
            <person name="Copeland A."/>
            <person name="Lindquist E."/>
            <person name="Barry K."/>
            <person name="Schmutz J."/>
            <person name="Baker S.E."/>
            <person name="Ciuffetti L.M."/>
            <person name="Grigoriev I.V."/>
            <person name="Zhong S."/>
            <person name="Turgeon B.G."/>
        </authorList>
    </citation>
    <scope>NUCLEOTIDE SEQUENCE [LARGE SCALE GENOMIC DNA]</scope>
    <source>
        <strain evidence="8">28A</strain>
    </source>
</reference>
<keyword evidence="8" id="KW-1185">Reference proteome</keyword>
<dbReference type="OrthoDB" id="5211809at2759"/>
<comment type="similarity">
    <text evidence="1 6">Belongs to the glycosyl hydrolase 43 family.</text>
</comment>
<evidence type="ECO:0000256" key="4">
    <source>
        <dbReference type="ARBA" id="ARBA00023295"/>
    </source>
</evidence>
<evidence type="ECO:0000256" key="3">
    <source>
        <dbReference type="ARBA" id="ARBA00023277"/>
    </source>
</evidence>
<evidence type="ECO:0000313" key="8">
    <source>
        <dbReference type="Proteomes" id="UP000016935"/>
    </source>
</evidence>
<dbReference type="GeneID" id="19406350"/>
<accession>R0JXX5</accession>
<dbReference type="Gene3D" id="2.115.10.20">
    <property type="entry name" value="Glycosyl hydrolase domain, family 43"/>
    <property type="match status" value="1"/>
</dbReference>
<dbReference type="InterPro" id="IPR006710">
    <property type="entry name" value="Glyco_hydro_43"/>
</dbReference>
<evidence type="ECO:0000313" key="7">
    <source>
        <dbReference type="EMBL" id="EOA82349.1"/>
    </source>
</evidence>
<reference evidence="7 8" key="1">
    <citation type="journal article" date="2012" name="PLoS Pathog.">
        <title>Diverse lifestyles and strategies of plant pathogenesis encoded in the genomes of eighteen Dothideomycetes fungi.</title>
        <authorList>
            <person name="Ohm R.A."/>
            <person name="Feau N."/>
            <person name="Henrissat B."/>
            <person name="Schoch C.L."/>
            <person name="Horwitz B.A."/>
            <person name="Barry K.W."/>
            <person name="Condon B.J."/>
            <person name="Copeland A.C."/>
            <person name="Dhillon B."/>
            <person name="Glaser F."/>
            <person name="Hesse C.N."/>
            <person name="Kosti I."/>
            <person name="LaButti K."/>
            <person name="Lindquist E.A."/>
            <person name="Lucas S."/>
            <person name="Salamov A.A."/>
            <person name="Bradshaw R.E."/>
            <person name="Ciuffetti L."/>
            <person name="Hamelin R.C."/>
            <person name="Kema G.H.J."/>
            <person name="Lawrence C."/>
            <person name="Scott J.A."/>
            <person name="Spatafora J.W."/>
            <person name="Turgeon B.G."/>
            <person name="de Wit P.J.G.M."/>
            <person name="Zhong S."/>
            <person name="Goodwin S.B."/>
            <person name="Grigoriev I.V."/>
        </authorList>
    </citation>
    <scope>NUCLEOTIDE SEQUENCE [LARGE SCALE GENOMIC DNA]</scope>
    <source>
        <strain evidence="8">28A</strain>
    </source>
</reference>
<keyword evidence="3" id="KW-0119">Carbohydrate metabolism</keyword>
<dbReference type="PANTHER" id="PTHR43772:SF2">
    <property type="entry name" value="PUTATIVE (AFU_ORTHOLOGUE AFUA_2G04480)-RELATED"/>
    <property type="match status" value="1"/>
</dbReference>